<evidence type="ECO:0000313" key="2">
    <source>
        <dbReference type="Proteomes" id="UP000011135"/>
    </source>
</evidence>
<dbReference type="Proteomes" id="UP000011135">
    <property type="component" value="Unassembled WGS sequence"/>
</dbReference>
<sequence length="44" mass="5175">MQLYLTALFHYFNLKPTNYEYQLPTNSISSRLAFYHFGAEALEA</sequence>
<protein>
    <submittedName>
        <fullName evidence="1">Uncharacterized protein</fullName>
    </submittedName>
</protein>
<reference evidence="1 2" key="1">
    <citation type="submission" date="2012-12" db="EMBL/GenBank/DDBJ databases">
        <title>Genome assembly of Fulvivirga imtechensis AK7.</title>
        <authorList>
            <person name="Nupur N."/>
            <person name="Khatri I."/>
            <person name="Kumar R."/>
            <person name="Subramanian S."/>
            <person name="Pinnaka A."/>
        </authorList>
    </citation>
    <scope>NUCLEOTIDE SEQUENCE [LARGE SCALE GENOMIC DNA]</scope>
    <source>
        <strain evidence="1 2">AK7</strain>
    </source>
</reference>
<accession>L8JZF5</accession>
<name>L8JZF5_9BACT</name>
<dbReference type="STRING" id="1237149.C900_00124"/>
<dbReference type="EMBL" id="AMZN01000010">
    <property type="protein sequence ID" value="ELR73044.1"/>
    <property type="molecule type" value="Genomic_DNA"/>
</dbReference>
<evidence type="ECO:0000313" key="1">
    <source>
        <dbReference type="EMBL" id="ELR73044.1"/>
    </source>
</evidence>
<gene>
    <name evidence="1" type="ORF">C900_00124</name>
</gene>
<dbReference type="AlphaFoldDB" id="L8JZF5"/>
<organism evidence="1 2">
    <name type="scientific">Fulvivirga imtechensis AK7</name>
    <dbReference type="NCBI Taxonomy" id="1237149"/>
    <lineage>
        <taxon>Bacteria</taxon>
        <taxon>Pseudomonadati</taxon>
        <taxon>Bacteroidota</taxon>
        <taxon>Cytophagia</taxon>
        <taxon>Cytophagales</taxon>
        <taxon>Fulvivirgaceae</taxon>
        <taxon>Fulvivirga</taxon>
    </lineage>
</organism>
<keyword evidence="2" id="KW-1185">Reference proteome</keyword>
<proteinExistence type="predicted"/>
<comment type="caution">
    <text evidence="1">The sequence shown here is derived from an EMBL/GenBank/DDBJ whole genome shotgun (WGS) entry which is preliminary data.</text>
</comment>